<proteinExistence type="predicted"/>
<evidence type="ECO:0000313" key="3">
    <source>
        <dbReference type="Proteomes" id="UP000184330"/>
    </source>
</evidence>
<accession>A0A1L7WFC3</accession>
<evidence type="ECO:0000313" key="2">
    <source>
        <dbReference type="EMBL" id="CZR51458.1"/>
    </source>
</evidence>
<protein>
    <submittedName>
        <fullName evidence="2">Uncharacterized protein</fullName>
    </submittedName>
</protein>
<organism evidence="2 3">
    <name type="scientific">Phialocephala subalpina</name>
    <dbReference type="NCBI Taxonomy" id="576137"/>
    <lineage>
        <taxon>Eukaryota</taxon>
        <taxon>Fungi</taxon>
        <taxon>Dikarya</taxon>
        <taxon>Ascomycota</taxon>
        <taxon>Pezizomycotina</taxon>
        <taxon>Leotiomycetes</taxon>
        <taxon>Helotiales</taxon>
        <taxon>Mollisiaceae</taxon>
        <taxon>Phialocephala</taxon>
        <taxon>Phialocephala fortinii species complex</taxon>
    </lineage>
</organism>
<name>A0A1L7WFC3_9HELO</name>
<reference evidence="2 3" key="1">
    <citation type="submission" date="2016-03" db="EMBL/GenBank/DDBJ databases">
        <authorList>
            <person name="Ploux O."/>
        </authorList>
    </citation>
    <scope>NUCLEOTIDE SEQUENCE [LARGE SCALE GENOMIC DNA]</scope>
    <source>
        <strain evidence="2 3">UAMH 11012</strain>
    </source>
</reference>
<evidence type="ECO:0000256" key="1">
    <source>
        <dbReference type="SAM" id="Coils"/>
    </source>
</evidence>
<dbReference type="EMBL" id="FJOG01000002">
    <property type="protein sequence ID" value="CZR51458.1"/>
    <property type="molecule type" value="Genomic_DNA"/>
</dbReference>
<feature type="coiled-coil region" evidence="1">
    <location>
        <begin position="59"/>
        <end position="102"/>
    </location>
</feature>
<gene>
    <name evidence="2" type="ORF">PAC_01334</name>
</gene>
<sequence length="234" mass="27861">MDRIPISINKKYVVGTNEFSSSLKRSTGTPYVESEVFKARWLNLRETTHYKIEADRMIVQQDRSRQVQLEEDKKAAKEKRIRDEEEAKRKAMEERIALRRKEFEENENGGLFSDRKIDKWERIENARWAKEMETERMMMDEWREESERKRLSSYSDARVQREDWEGRSPYTQKPSIGLTSYCYCRMVLMPCVASKVQDKPIKSKLELWDGKQGEKLVLLEEKAEVLAKAKVKHD</sequence>
<dbReference type="AlphaFoldDB" id="A0A1L7WFC3"/>
<dbReference type="Proteomes" id="UP000184330">
    <property type="component" value="Unassembled WGS sequence"/>
</dbReference>
<keyword evidence="1" id="KW-0175">Coiled coil</keyword>
<keyword evidence="3" id="KW-1185">Reference proteome</keyword>